<dbReference type="InterPro" id="IPR044571">
    <property type="entry name" value="P4KG1-8"/>
</dbReference>
<keyword evidence="4" id="KW-0547">Nucleotide-binding</keyword>
<name>A0A5N6M397_9ASTR</name>
<dbReference type="EMBL" id="SZYD01000017">
    <property type="protein sequence ID" value="KAD3068389.1"/>
    <property type="molecule type" value="Genomic_DNA"/>
</dbReference>
<organism evidence="8 9">
    <name type="scientific">Mikania micrantha</name>
    <name type="common">bitter vine</name>
    <dbReference type="NCBI Taxonomy" id="192012"/>
    <lineage>
        <taxon>Eukaryota</taxon>
        <taxon>Viridiplantae</taxon>
        <taxon>Streptophyta</taxon>
        <taxon>Embryophyta</taxon>
        <taxon>Tracheophyta</taxon>
        <taxon>Spermatophyta</taxon>
        <taxon>Magnoliopsida</taxon>
        <taxon>eudicotyledons</taxon>
        <taxon>Gunneridae</taxon>
        <taxon>Pentapetalae</taxon>
        <taxon>asterids</taxon>
        <taxon>campanulids</taxon>
        <taxon>Asterales</taxon>
        <taxon>Asteraceae</taxon>
        <taxon>Asteroideae</taxon>
        <taxon>Heliantheae alliance</taxon>
        <taxon>Eupatorieae</taxon>
        <taxon>Mikania</taxon>
    </lineage>
</organism>
<evidence type="ECO:0000256" key="5">
    <source>
        <dbReference type="ARBA" id="ARBA00022777"/>
    </source>
</evidence>
<evidence type="ECO:0000256" key="3">
    <source>
        <dbReference type="ARBA" id="ARBA00022679"/>
    </source>
</evidence>
<accession>A0A5N6M397</accession>
<evidence type="ECO:0000256" key="1">
    <source>
        <dbReference type="ARBA" id="ARBA00008941"/>
    </source>
</evidence>
<protein>
    <recommendedName>
        <fullName evidence="2">1-phosphatidylinositol 4-kinase</fullName>
        <ecNumber evidence="2">2.7.1.67</ecNumber>
    </recommendedName>
</protein>
<dbReference type="PANTHER" id="PTHR45800">
    <property type="entry name" value="PHOSPHATIDYLINOSITOL 4-KINASE GAMMA"/>
    <property type="match status" value="1"/>
</dbReference>
<dbReference type="AlphaFoldDB" id="A0A5N6M397"/>
<dbReference type="EC" id="2.7.1.67" evidence="2"/>
<reference evidence="8 9" key="1">
    <citation type="submission" date="2019-05" db="EMBL/GenBank/DDBJ databases">
        <title>Mikania micrantha, genome provides insights into the molecular mechanism of rapid growth.</title>
        <authorList>
            <person name="Liu B."/>
        </authorList>
    </citation>
    <scope>NUCLEOTIDE SEQUENCE [LARGE SCALE GENOMIC DNA]</scope>
    <source>
        <strain evidence="8">NLD-2019</strain>
        <tissue evidence="8">Leaf</tissue>
    </source>
</reference>
<keyword evidence="6" id="KW-0067">ATP-binding</keyword>
<keyword evidence="7" id="KW-1133">Transmembrane helix</keyword>
<dbReference type="OrthoDB" id="5839at2759"/>
<dbReference type="Proteomes" id="UP000326396">
    <property type="component" value="Linkage Group LG7"/>
</dbReference>
<evidence type="ECO:0000256" key="4">
    <source>
        <dbReference type="ARBA" id="ARBA00022741"/>
    </source>
</evidence>
<keyword evidence="7" id="KW-0472">Membrane</keyword>
<comment type="similarity">
    <text evidence="1">Belongs to the PI3/PI4-kinase family. Type II PI4K subfamily.</text>
</comment>
<keyword evidence="5" id="KW-0418">Kinase</keyword>
<dbReference type="PANTHER" id="PTHR45800:SF21">
    <property type="entry name" value="PHOSPHATIDYLINOSITOL 4-KINASE GAMMA 8"/>
    <property type="match status" value="1"/>
</dbReference>
<keyword evidence="9" id="KW-1185">Reference proteome</keyword>
<evidence type="ECO:0000313" key="8">
    <source>
        <dbReference type="EMBL" id="KAD3068389.1"/>
    </source>
</evidence>
<keyword evidence="7" id="KW-0812">Transmembrane</keyword>
<dbReference type="GO" id="GO:0004430">
    <property type="term" value="F:1-phosphatidylinositol 4-kinase activity"/>
    <property type="evidence" value="ECO:0007669"/>
    <property type="project" value="UniProtKB-EC"/>
</dbReference>
<feature type="transmembrane region" description="Helical" evidence="7">
    <location>
        <begin position="34"/>
        <end position="56"/>
    </location>
</feature>
<comment type="caution">
    <text evidence="8">The sequence shown here is derived from an EMBL/GenBank/DDBJ whole genome shotgun (WGS) entry which is preliminary data.</text>
</comment>
<gene>
    <name evidence="8" type="ORF">E3N88_36269</name>
</gene>
<evidence type="ECO:0000256" key="2">
    <source>
        <dbReference type="ARBA" id="ARBA00012169"/>
    </source>
</evidence>
<proteinExistence type="inferred from homology"/>
<evidence type="ECO:0000256" key="7">
    <source>
        <dbReference type="SAM" id="Phobius"/>
    </source>
</evidence>
<keyword evidence="3" id="KW-0808">Transferase</keyword>
<sequence>MPFSELEIDYISNLDPFRDAEVIRTELPLIRECAVRVFILCTIFLKWATAAGLFLADIGQMMTRDFIRGEESWSVLENICVDTKANLDMEITSDVNNEIKEFDEMFAFEEDFEDGLNPNEGVCVCVSFEEMKEDRWSSFLEYYMELLPEAFEDKKITSLLKQRLRNS</sequence>
<evidence type="ECO:0000256" key="6">
    <source>
        <dbReference type="ARBA" id="ARBA00022840"/>
    </source>
</evidence>
<dbReference type="GO" id="GO:0005524">
    <property type="term" value="F:ATP binding"/>
    <property type="evidence" value="ECO:0007669"/>
    <property type="project" value="UniProtKB-KW"/>
</dbReference>
<evidence type="ECO:0000313" key="9">
    <source>
        <dbReference type="Proteomes" id="UP000326396"/>
    </source>
</evidence>